<protein>
    <submittedName>
        <fullName evidence="2">Kinase</fullName>
    </submittedName>
</protein>
<evidence type="ECO:0000256" key="1">
    <source>
        <dbReference type="SAM" id="MobiDB-lite"/>
    </source>
</evidence>
<keyword evidence="2" id="KW-0808">Transferase</keyword>
<dbReference type="GO" id="GO:0016301">
    <property type="term" value="F:kinase activity"/>
    <property type="evidence" value="ECO:0007669"/>
    <property type="project" value="UniProtKB-KW"/>
</dbReference>
<name>A0A2Z3I506_9CAUL</name>
<evidence type="ECO:0000313" key="2">
    <source>
        <dbReference type="EMBL" id="AWM78808.1"/>
    </source>
</evidence>
<dbReference type="KEGG" id="phb:HYN04_09625"/>
<dbReference type="OrthoDB" id="455474at2"/>
<accession>A0A2Z3I506</accession>
<dbReference type="SUPFAM" id="SSF52540">
    <property type="entry name" value="P-loop containing nucleoside triphosphate hydrolases"/>
    <property type="match status" value="1"/>
</dbReference>
<keyword evidence="2" id="KW-0418">Kinase</keyword>
<feature type="region of interest" description="Disordered" evidence="1">
    <location>
        <begin position="1"/>
        <end position="20"/>
    </location>
</feature>
<dbReference type="EMBL" id="CP029479">
    <property type="protein sequence ID" value="AWM78808.1"/>
    <property type="molecule type" value="Genomic_DNA"/>
</dbReference>
<gene>
    <name evidence="2" type="ORF">HYN04_09625</name>
</gene>
<dbReference type="Gene3D" id="3.40.50.300">
    <property type="entry name" value="P-loop containing nucleotide triphosphate hydrolases"/>
    <property type="match status" value="1"/>
</dbReference>
<reference evidence="3" key="1">
    <citation type="submission" date="2018-05" db="EMBL/GenBank/DDBJ databases">
        <title>Genome sequencing of Phenylobacterium sp. HYN0004.</title>
        <authorList>
            <person name="Yi H."/>
            <person name="Baek C."/>
        </authorList>
    </citation>
    <scope>NUCLEOTIDE SEQUENCE [LARGE SCALE GENOMIC DNA]</scope>
    <source>
        <strain evidence="3">HYN0004</strain>
    </source>
</reference>
<keyword evidence="3" id="KW-1185">Reference proteome</keyword>
<dbReference type="AlphaFoldDB" id="A0A2Z3I506"/>
<organism evidence="2 3">
    <name type="scientific">Phenylobacterium parvum</name>
    <dbReference type="NCBI Taxonomy" id="2201350"/>
    <lineage>
        <taxon>Bacteria</taxon>
        <taxon>Pseudomonadati</taxon>
        <taxon>Pseudomonadota</taxon>
        <taxon>Alphaproteobacteria</taxon>
        <taxon>Caulobacterales</taxon>
        <taxon>Caulobacteraceae</taxon>
        <taxon>Phenylobacterium</taxon>
    </lineage>
</organism>
<sequence>MSRSDRPGWVLGLSGAQGSGKSTLTAKLASILEAEGRSCAVLSLDDVYLGPEARADLARRVHPLFAVRGPPGTHDPALALSVLEALGRPGPVRLPRFDKGRDAPVPEAGRPVFEGPADVVILEGWCLGARPDPSAAASAPINALEREHDADGTWRGAVEAALAGRYADLFKAPDLTVFLRAPDFPTVRRWRGEQEADLARAIAAGRPGRAMDAAELDDFLARYERITRRLIADPPGDIVVDLAPDRTPGPLQRR</sequence>
<dbReference type="InterPro" id="IPR027417">
    <property type="entry name" value="P-loop_NTPase"/>
</dbReference>
<dbReference type="Proteomes" id="UP000247763">
    <property type="component" value="Chromosome"/>
</dbReference>
<evidence type="ECO:0000313" key="3">
    <source>
        <dbReference type="Proteomes" id="UP000247763"/>
    </source>
</evidence>
<proteinExistence type="predicted"/>